<dbReference type="RefSeq" id="WP_367636101.1">
    <property type="nucleotide sequence ID" value="NZ_JBFNQN010000001.1"/>
</dbReference>
<dbReference type="Proteomes" id="UP001555826">
    <property type="component" value="Unassembled WGS sequence"/>
</dbReference>
<dbReference type="PANTHER" id="PTHR30411:SF0">
    <property type="entry name" value="CYS-TRNA(PRO)_CYS-TRNA(CYS) DEACYLASE YBAK"/>
    <property type="match status" value="1"/>
</dbReference>
<dbReference type="PIRSF" id="PIRSF006181">
    <property type="entry name" value="EbsC_YbaK"/>
    <property type="match status" value="1"/>
</dbReference>
<name>A0ABV3P1P7_9ACTN</name>
<dbReference type="Pfam" id="PF04073">
    <property type="entry name" value="tRNA_edit"/>
    <property type="match status" value="1"/>
</dbReference>
<sequence length="171" mass="17211">MGKRADAGTPALKLLAERAVAHTAHPYATGAHAGDGFGDDAVRALREAGVDVDGHRVFKTLLADVDGHLVCAVVPVAGMLDLKALAAAAGGKKAAMADPARAQRSSGYVVGGISPIGQRTALPTFVDTSAEGFATVLVSAGRRGLQVELAPADLLAVTGARAAPVSRPVSR</sequence>
<keyword evidence="2 4" id="KW-0648">Protein biosynthesis</keyword>
<keyword evidence="7" id="KW-1185">Reference proteome</keyword>
<reference evidence="6 7" key="1">
    <citation type="submission" date="2024-07" db="EMBL/GenBank/DDBJ databases">
        <authorList>
            <person name="Thanompreechachai J."/>
            <person name="Duangmal K."/>
        </authorList>
    </citation>
    <scope>NUCLEOTIDE SEQUENCE [LARGE SCALE GENOMIC DNA]</scope>
    <source>
        <strain evidence="6 7">KCTC 19886</strain>
    </source>
</reference>
<evidence type="ECO:0000259" key="5">
    <source>
        <dbReference type="Pfam" id="PF04073"/>
    </source>
</evidence>
<evidence type="ECO:0000256" key="2">
    <source>
        <dbReference type="ARBA" id="ARBA00022917"/>
    </source>
</evidence>
<organism evidence="6 7">
    <name type="scientific">Kineococcus endophyticus</name>
    <dbReference type="NCBI Taxonomy" id="1181883"/>
    <lineage>
        <taxon>Bacteria</taxon>
        <taxon>Bacillati</taxon>
        <taxon>Actinomycetota</taxon>
        <taxon>Actinomycetes</taxon>
        <taxon>Kineosporiales</taxon>
        <taxon>Kineosporiaceae</taxon>
        <taxon>Kineococcus</taxon>
    </lineage>
</organism>
<dbReference type="InterPro" id="IPR007214">
    <property type="entry name" value="YbaK/aa-tRNA-synth-assoc-dom"/>
</dbReference>
<dbReference type="NCBIfam" id="TIGR00011">
    <property type="entry name" value="YbaK_EbsC"/>
    <property type="match status" value="1"/>
</dbReference>
<proteinExistence type="inferred from homology"/>
<evidence type="ECO:0000256" key="4">
    <source>
        <dbReference type="PIRNR" id="PIRNR006181"/>
    </source>
</evidence>
<dbReference type="InterPro" id="IPR036754">
    <property type="entry name" value="YbaK/aa-tRNA-synt-asso_dom_sf"/>
</dbReference>
<feature type="domain" description="YbaK/aminoacyl-tRNA synthetase-associated" evidence="5">
    <location>
        <begin position="50"/>
        <end position="155"/>
    </location>
</feature>
<evidence type="ECO:0000256" key="1">
    <source>
        <dbReference type="ARBA" id="ARBA00009798"/>
    </source>
</evidence>
<gene>
    <name evidence="6" type="primary">ybaK</name>
    <name evidence="6" type="ORF">AB1207_02060</name>
</gene>
<dbReference type="PANTHER" id="PTHR30411">
    <property type="entry name" value="CYTOPLASMIC PROTEIN"/>
    <property type="match status" value="1"/>
</dbReference>
<dbReference type="EC" id="4.2.-.-" evidence="4"/>
<evidence type="ECO:0000313" key="6">
    <source>
        <dbReference type="EMBL" id="MEW9263523.1"/>
    </source>
</evidence>
<dbReference type="EMBL" id="JBFNQN010000001">
    <property type="protein sequence ID" value="MEW9263523.1"/>
    <property type="molecule type" value="Genomic_DNA"/>
</dbReference>
<comment type="similarity">
    <text evidence="1 4">Belongs to the prolyl-tRNA editing family. YbaK/EbsC subfamily.</text>
</comment>
<dbReference type="SUPFAM" id="SSF55826">
    <property type="entry name" value="YbaK/ProRS associated domain"/>
    <property type="match status" value="1"/>
</dbReference>
<dbReference type="InterPro" id="IPR004369">
    <property type="entry name" value="Prolyl-tRNA_editing_YbaK/EbsC"/>
</dbReference>
<dbReference type="CDD" id="cd00002">
    <property type="entry name" value="YbaK_deacylase"/>
    <property type="match status" value="1"/>
</dbReference>
<protein>
    <recommendedName>
        <fullName evidence="4">Cys-tRNA(Pro)/Cys-tRNA(Cys) deacylase</fullName>
        <ecNumber evidence="4">4.2.-.-</ecNumber>
    </recommendedName>
</protein>
<evidence type="ECO:0000256" key="3">
    <source>
        <dbReference type="ARBA" id="ARBA00023239"/>
    </source>
</evidence>
<keyword evidence="3 4" id="KW-0456">Lyase</keyword>
<accession>A0ABV3P1P7</accession>
<evidence type="ECO:0000313" key="7">
    <source>
        <dbReference type="Proteomes" id="UP001555826"/>
    </source>
</evidence>
<dbReference type="Gene3D" id="3.90.960.10">
    <property type="entry name" value="YbaK/aminoacyl-tRNA synthetase-associated domain"/>
    <property type="match status" value="1"/>
</dbReference>
<comment type="caution">
    <text evidence="6">The sequence shown here is derived from an EMBL/GenBank/DDBJ whole genome shotgun (WGS) entry which is preliminary data.</text>
</comment>